<proteinExistence type="predicted"/>
<keyword evidence="3" id="KW-1185">Reference proteome</keyword>
<dbReference type="EMBL" id="AOJH01000006">
    <property type="protein sequence ID" value="EMA70014.1"/>
    <property type="molecule type" value="Genomic_DNA"/>
</dbReference>
<feature type="transmembrane region" description="Helical" evidence="1">
    <location>
        <begin position="262"/>
        <end position="280"/>
    </location>
</feature>
<evidence type="ECO:0008006" key="4">
    <source>
        <dbReference type="Google" id="ProtNLM"/>
    </source>
</evidence>
<evidence type="ECO:0000256" key="1">
    <source>
        <dbReference type="SAM" id="Phobius"/>
    </source>
</evidence>
<evidence type="ECO:0000313" key="2">
    <source>
        <dbReference type="EMBL" id="EMA70014.1"/>
    </source>
</evidence>
<evidence type="ECO:0000313" key="3">
    <source>
        <dbReference type="Proteomes" id="UP000011546"/>
    </source>
</evidence>
<protein>
    <recommendedName>
        <fullName evidence="4">DUF2206 domain-containing protein</fullName>
    </recommendedName>
</protein>
<feature type="transmembrane region" description="Helical" evidence="1">
    <location>
        <begin position="311"/>
        <end position="330"/>
    </location>
</feature>
<feature type="transmembrane region" description="Helical" evidence="1">
    <location>
        <begin position="185"/>
        <end position="208"/>
    </location>
</feature>
<keyword evidence="1" id="KW-1133">Transmembrane helix</keyword>
<feature type="transmembrane region" description="Helical" evidence="1">
    <location>
        <begin position="564"/>
        <end position="583"/>
    </location>
</feature>
<keyword evidence="1" id="KW-0812">Transmembrane</keyword>
<feature type="transmembrane region" description="Helical" evidence="1">
    <location>
        <begin position="454"/>
        <end position="475"/>
    </location>
</feature>
<feature type="transmembrane region" description="Helical" evidence="1">
    <location>
        <begin position="135"/>
        <end position="154"/>
    </location>
</feature>
<feature type="transmembrane region" description="Helical" evidence="1">
    <location>
        <begin position="161"/>
        <end position="179"/>
    </location>
</feature>
<sequence>MPTAVRLSLFVLGVHLLTLLPVDIPGLSVVQAVSGFLILSFVPGYLLVSYVLDEFTLAGFLYAVGFSVAFSMFLGSAANLLYLGFDTAVVPFEQPTMSIIYLWASAMLSILVWTLTDPNDVRTFTVKFPDYDVRILTLLALVPTFAITGAMFINRYAFNELTLFTIVCIALVPVFVYYFDDRGRYYPIAIAAISSALLLQNTVITTYLRGGDATREFARANFVLQNGFWIPAGTFGSMPRIVTLQPAYSLLTDVSLFWVFKLVHPILFVTVPLITYVLTARYFSKDIAFLSATLYIFLPRTYQIISRNTRTGAAIMFTALLLFVVLDTDLPTRLRQLFVITFFIGVLMSHYGVSTLVVFALFVAYVVNTLAAYLLDGKRFSNLSLRNMALFGVLFFVWYEYMTDGIYDFLTMSFYNQISDALFFTQGSTAVRSINLATESTGGAFGMPSASYEVMFIGHLLLGVFTSIGISLVYLRYFGDGIPYRLDIQRWIDRNVLPGLSDDVLEDSDYVHLVVGMFLFFPLSFGPQVLSAGRTFALVMVIVAPFPILVLRSMRFERIGSKPAVVLMVAFLLVTSGFVSAAATHDVSPQPIIDGERIVESGSTTEQFAYYAGYTSRNTVTASNFLIAYLPDGANAEVTTVSQFIPYFYEGNRRANIQFSRFDGSTKNAEGYTYLSEPDTVTGKNTQSFLGFVFYTYDPLPAFDESNTVYTTGHDRVHYNG</sequence>
<feature type="transmembrane region" description="Helical" evidence="1">
    <location>
        <begin position="510"/>
        <end position="530"/>
    </location>
</feature>
<keyword evidence="1" id="KW-0472">Membrane</keyword>
<feature type="transmembrane region" description="Helical" evidence="1">
    <location>
        <begin position="536"/>
        <end position="552"/>
    </location>
</feature>
<comment type="caution">
    <text evidence="2">The sequence shown here is derived from an EMBL/GenBank/DDBJ whole genome shotgun (WGS) entry which is preliminary data.</text>
</comment>
<feature type="transmembrane region" description="Helical" evidence="1">
    <location>
        <begin position="97"/>
        <end position="115"/>
    </location>
</feature>
<accession>M0PK93</accession>
<dbReference type="PATRIC" id="fig|1230456.3.peg.127"/>
<gene>
    <name evidence="2" type="ORF">C468_00725</name>
</gene>
<feature type="transmembrane region" description="Helical" evidence="1">
    <location>
        <begin position="337"/>
        <end position="353"/>
    </location>
</feature>
<feature type="transmembrane region" description="Helical" evidence="1">
    <location>
        <begin position="56"/>
        <end position="85"/>
    </location>
</feature>
<feature type="transmembrane region" description="Helical" evidence="1">
    <location>
        <begin position="383"/>
        <end position="401"/>
    </location>
</feature>
<dbReference type="Proteomes" id="UP000011546">
    <property type="component" value="Unassembled WGS sequence"/>
</dbReference>
<reference evidence="2 3" key="1">
    <citation type="journal article" date="2014" name="PLoS Genet.">
        <title>Phylogenetically driven sequencing of extremely halophilic archaea reveals strategies for static and dynamic osmo-response.</title>
        <authorList>
            <person name="Becker E.A."/>
            <person name="Seitzer P.M."/>
            <person name="Tritt A."/>
            <person name="Larsen D."/>
            <person name="Krusor M."/>
            <person name="Yao A.I."/>
            <person name="Wu D."/>
            <person name="Madern D."/>
            <person name="Eisen J.A."/>
            <person name="Darling A.E."/>
            <person name="Facciotti M.T."/>
        </authorList>
    </citation>
    <scope>NUCLEOTIDE SEQUENCE [LARGE SCALE GENOMIC DNA]</scope>
    <source>
        <strain evidence="2 3">JCM 14978</strain>
    </source>
</reference>
<dbReference type="AlphaFoldDB" id="M0PK93"/>
<organism evidence="2 3">
    <name type="scientific">Halorubrum kocurii JCM 14978</name>
    <dbReference type="NCBI Taxonomy" id="1230456"/>
    <lineage>
        <taxon>Archaea</taxon>
        <taxon>Methanobacteriati</taxon>
        <taxon>Methanobacteriota</taxon>
        <taxon>Stenosarchaea group</taxon>
        <taxon>Halobacteria</taxon>
        <taxon>Halobacteriales</taxon>
        <taxon>Haloferacaceae</taxon>
        <taxon>Halorubrum</taxon>
    </lineage>
</organism>
<name>M0PK93_9EURY</name>